<evidence type="ECO:0000313" key="1">
    <source>
        <dbReference type="EMBL" id="CCI48097.1"/>
    </source>
</evidence>
<reference evidence="1 2" key="1">
    <citation type="submission" date="2012-05" db="EMBL/GenBank/DDBJ databases">
        <title>Recombination and specialization in a pathogen metapopulation.</title>
        <authorList>
            <person name="Gardiner A."/>
            <person name="Kemen E."/>
            <person name="Schultz-Larsen T."/>
            <person name="MacLean D."/>
            <person name="Van Oosterhout C."/>
            <person name="Jones J.D.G."/>
        </authorList>
    </citation>
    <scope>NUCLEOTIDE SEQUENCE [LARGE SCALE GENOMIC DNA]</scope>
    <source>
        <strain evidence="1 2">Ac Nc2</strain>
    </source>
</reference>
<comment type="caution">
    <text evidence="1">The sequence shown here is derived from an EMBL/GenBank/DDBJ whole genome shotgun (WGS) entry which is preliminary data.</text>
</comment>
<protein>
    <submittedName>
        <fullName evidence="1">Uncharacterized protein</fullName>
    </submittedName>
</protein>
<accession>A0A024GP20</accession>
<organism evidence="1 2">
    <name type="scientific">Albugo candida</name>
    <dbReference type="NCBI Taxonomy" id="65357"/>
    <lineage>
        <taxon>Eukaryota</taxon>
        <taxon>Sar</taxon>
        <taxon>Stramenopiles</taxon>
        <taxon>Oomycota</taxon>
        <taxon>Peronosporomycetes</taxon>
        <taxon>Albuginales</taxon>
        <taxon>Albuginaceae</taxon>
        <taxon>Albugo</taxon>
    </lineage>
</organism>
<evidence type="ECO:0000313" key="2">
    <source>
        <dbReference type="Proteomes" id="UP000053237"/>
    </source>
</evidence>
<dbReference type="AlphaFoldDB" id="A0A024GP20"/>
<dbReference type="InParanoid" id="A0A024GP20"/>
<keyword evidence="2" id="KW-1185">Reference proteome</keyword>
<proteinExistence type="predicted"/>
<dbReference type="Proteomes" id="UP000053237">
    <property type="component" value="Unassembled WGS sequence"/>
</dbReference>
<sequence length="213" mass="24323">MASIAANRSSELQIRIFYNANSVRLSSGSDVALPFVFKNIVTTAVLPSLLAECFCLETKSFIDFTQKEESECFEDDVIQTRAIGTGDAIKLRMKRYLMDATEGFEVRDNHSLDHLALLILRQLQQAQFFIITRFLLVQLQFNCKDRMSSGLNFLHYDSSFSVSHLTSWKICVSNRLRSSVFSPAFLQLQFQVYECRPWSNRTTHPLDIAPTSS</sequence>
<name>A0A024GP20_9STRA</name>
<gene>
    <name evidence="1" type="ORF">BN9_091460</name>
</gene>
<dbReference type="EMBL" id="CAIX01000203">
    <property type="protein sequence ID" value="CCI48097.1"/>
    <property type="molecule type" value="Genomic_DNA"/>
</dbReference>